<dbReference type="InterPro" id="IPR000119">
    <property type="entry name" value="Hist_DNA-bd"/>
</dbReference>
<dbReference type="eggNOG" id="COG0776">
    <property type="taxonomic scope" value="Bacteria"/>
</dbReference>
<evidence type="ECO:0000256" key="9">
    <source>
        <dbReference type="ARBA" id="ARBA00033227"/>
    </source>
</evidence>
<reference evidence="12 13" key="1">
    <citation type="submission" date="2012-02" db="EMBL/GenBank/DDBJ databases">
        <title>Complete sequence of chromosome of Singulisphaera acidiphila DSM 18658.</title>
        <authorList>
            <consortium name="US DOE Joint Genome Institute (JGI-PGF)"/>
            <person name="Lucas S."/>
            <person name="Copeland A."/>
            <person name="Lapidus A."/>
            <person name="Glavina del Rio T."/>
            <person name="Dalin E."/>
            <person name="Tice H."/>
            <person name="Bruce D."/>
            <person name="Goodwin L."/>
            <person name="Pitluck S."/>
            <person name="Peters L."/>
            <person name="Ovchinnikova G."/>
            <person name="Chertkov O."/>
            <person name="Kyrpides N."/>
            <person name="Mavromatis K."/>
            <person name="Ivanova N."/>
            <person name="Brettin T."/>
            <person name="Detter J.C."/>
            <person name="Han C."/>
            <person name="Larimer F."/>
            <person name="Land M."/>
            <person name="Hauser L."/>
            <person name="Markowitz V."/>
            <person name="Cheng J.-F."/>
            <person name="Hugenholtz P."/>
            <person name="Woyke T."/>
            <person name="Wu D."/>
            <person name="Tindall B."/>
            <person name="Pomrenke H."/>
            <person name="Brambilla E."/>
            <person name="Klenk H.-P."/>
            <person name="Eisen J.A."/>
        </authorList>
    </citation>
    <scope>NUCLEOTIDE SEQUENCE [LARGE SCALE GENOMIC DNA]</scope>
    <source>
        <strain evidence="13">ATCC BAA-1392 / DSM 18658 / VKM B-2454 / MOB10</strain>
    </source>
</reference>
<organism evidence="12 13">
    <name type="scientific">Singulisphaera acidiphila (strain ATCC BAA-1392 / DSM 18658 / VKM B-2454 / MOB10)</name>
    <dbReference type="NCBI Taxonomy" id="886293"/>
    <lineage>
        <taxon>Bacteria</taxon>
        <taxon>Pseudomonadati</taxon>
        <taxon>Planctomycetota</taxon>
        <taxon>Planctomycetia</taxon>
        <taxon>Isosphaerales</taxon>
        <taxon>Isosphaeraceae</taxon>
        <taxon>Singulisphaera</taxon>
    </lineage>
</organism>
<dbReference type="GO" id="GO:0030527">
    <property type="term" value="F:structural constituent of chromatin"/>
    <property type="evidence" value="ECO:0007669"/>
    <property type="project" value="InterPro"/>
</dbReference>
<comment type="function">
    <text evidence="10">DNA-binding protein that plays a critical role in nucleoid compaction, genome replication and DNA replication and transcription. Binds to both ssDNA and dsDNA with a binding site covering about 15 nucleotides. Displays DNA-supercoiling activity only when associated with the viral DNA topoisomerase 2.</text>
</comment>
<evidence type="ECO:0000256" key="3">
    <source>
        <dbReference type="ARBA" id="ARBA00011738"/>
    </source>
</evidence>
<evidence type="ECO:0000256" key="8">
    <source>
        <dbReference type="ARBA" id="ARBA00033120"/>
    </source>
</evidence>
<keyword evidence="5" id="KW-0235">DNA replication</keyword>
<evidence type="ECO:0000256" key="6">
    <source>
        <dbReference type="ARBA" id="ARBA00022921"/>
    </source>
</evidence>
<evidence type="ECO:0000313" key="12">
    <source>
        <dbReference type="EMBL" id="AGA27119.1"/>
    </source>
</evidence>
<name>L0DCL3_SINAD</name>
<comment type="subcellular location">
    <subcellularLocation>
        <location evidence="1">Virion</location>
    </subcellularLocation>
</comment>
<dbReference type="STRING" id="886293.Sinac_2827"/>
<evidence type="ECO:0000313" key="13">
    <source>
        <dbReference type="Proteomes" id="UP000010798"/>
    </source>
</evidence>
<dbReference type="AlphaFoldDB" id="L0DCL3"/>
<evidence type="ECO:0000256" key="7">
    <source>
        <dbReference type="ARBA" id="ARBA00023125"/>
    </source>
</evidence>
<dbReference type="KEGG" id="saci:Sinac_2827"/>
<gene>
    <name evidence="12" type="ordered locus">Sinac_2827</name>
</gene>
<evidence type="ECO:0000256" key="5">
    <source>
        <dbReference type="ARBA" id="ARBA00022705"/>
    </source>
</evidence>
<evidence type="ECO:0000256" key="4">
    <source>
        <dbReference type="ARBA" id="ARBA00016145"/>
    </source>
</evidence>
<dbReference type="Proteomes" id="UP000010798">
    <property type="component" value="Chromosome"/>
</dbReference>
<keyword evidence="7 12" id="KW-0238">DNA-binding</keyword>
<dbReference type="HOGENOM" id="CLU_1348169_0_0_0"/>
<dbReference type="EMBL" id="CP003364">
    <property type="protein sequence ID" value="AGA27119.1"/>
    <property type="molecule type" value="Genomic_DNA"/>
</dbReference>
<accession>L0DCL3</accession>
<evidence type="ECO:0000256" key="11">
    <source>
        <dbReference type="RuleBase" id="RU003939"/>
    </source>
</evidence>
<evidence type="ECO:0000256" key="10">
    <source>
        <dbReference type="ARBA" id="ARBA00046140"/>
    </source>
</evidence>
<dbReference type="GO" id="GO:0006260">
    <property type="term" value="P:DNA replication"/>
    <property type="evidence" value="ECO:0007669"/>
    <property type="project" value="UniProtKB-KW"/>
</dbReference>
<dbReference type="InterPro" id="IPR010992">
    <property type="entry name" value="IHF-like_DNA-bd_dom_sf"/>
</dbReference>
<protein>
    <recommendedName>
        <fullName evidence="4">Viral histone-like protein</fullName>
    </recommendedName>
    <alternativeName>
        <fullName evidence="9">DNA-binding protein pA104R</fullName>
    </alternativeName>
    <alternativeName>
        <fullName evidence="8">pA104R</fullName>
    </alternativeName>
</protein>
<dbReference type="Gene3D" id="4.10.520.10">
    <property type="entry name" value="IHF-like DNA-binding proteins"/>
    <property type="match status" value="1"/>
</dbReference>
<evidence type="ECO:0000256" key="2">
    <source>
        <dbReference type="ARBA" id="ARBA00010529"/>
    </source>
</evidence>
<sequence length="203" mass="21857">MPKNRRFAVLAPEKPDFFAENDEKRRQLGLHASNFSCNYPISLPIEAKKASLITFDEVEAQTVRSDTSLNQEIETTMAKKTAAKAKAPAPAPAAKAAPASAAKARAATKGEIYGTISEKTGLGKKEVSKVFDALSEMIAKELGKKGPGQFVVPGLLKLKVVRKDATKAKQGINPFTKEPMTIKAKPARNVVKAVPMKALKELV</sequence>
<dbReference type="OrthoDB" id="331625at2"/>
<comment type="subunit">
    <text evidence="3">Homodimer.</text>
</comment>
<comment type="similarity">
    <text evidence="2 11">Belongs to the bacterial histone-like protein family.</text>
</comment>
<keyword evidence="6" id="KW-0426">Late protein</keyword>
<dbReference type="PANTHER" id="PTHR33175">
    <property type="entry name" value="DNA-BINDING PROTEIN HU"/>
    <property type="match status" value="1"/>
</dbReference>
<dbReference type="SUPFAM" id="SSF47729">
    <property type="entry name" value="IHF-like DNA-binding proteins"/>
    <property type="match status" value="1"/>
</dbReference>
<dbReference type="GO" id="GO:0003677">
    <property type="term" value="F:DNA binding"/>
    <property type="evidence" value="ECO:0007669"/>
    <property type="project" value="UniProtKB-KW"/>
</dbReference>
<dbReference type="CDD" id="cd13834">
    <property type="entry name" value="HU_like"/>
    <property type="match status" value="1"/>
</dbReference>
<dbReference type="Pfam" id="PF00216">
    <property type="entry name" value="Bac_DNA_binding"/>
    <property type="match status" value="1"/>
</dbReference>
<keyword evidence="13" id="KW-1185">Reference proteome</keyword>
<proteinExistence type="inferred from homology"/>
<dbReference type="SMART" id="SM00411">
    <property type="entry name" value="BHL"/>
    <property type="match status" value="1"/>
</dbReference>
<dbReference type="PANTHER" id="PTHR33175:SF13">
    <property type="entry name" value="HISTONE-LIKE PROTEIN"/>
    <property type="match status" value="1"/>
</dbReference>
<evidence type="ECO:0000256" key="1">
    <source>
        <dbReference type="ARBA" id="ARBA00004328"/>
    </source>
</evidence>
<dbReference type="GO" id="GO:0005829">
    <property type="term" value="C:cytosol"/>
    <property type="evidence" value="ECO:0007669"/>
    <property type="project" value="TreeGrafter"/>
</dbReference>